<dbReference type="EMBL" id="BSUZ01000001">
    <property type="protein sequence ID" value="GMA87944.1"/>
    <property type="molecule type" value="Genomic_DNA"/>
</dbReference>
<reference evidence="2" key="1">
    <citation type="journal article" date="2019" name="Int. J. Syst. Evol. Microbiol.">
        <title>The Global Catalogue of Microorganisms (GCM) 10K type strain sequencing project: providing services to taxonomists for standard genome sequencing and annotation.</title>
        <authorList>
            <consortium name="The Broad Institute Genomics Platform"/>
            <consortium name="The Broad Institute Genome Sequencing Center for Infectious Disease"/>
            <person name="Wu L."/>
            <person name="Ma J."/>
        </authorList>
    </citation>
    <scope>NUCLEOTIDE SEQUENCE [LARGE SCALE GENOMIC DNA]</scope>
    <source>
        <strain evidence="2">NBRC 108730</strain>
    </source>
</reference>
<proteinExistence type="predicted"/>
<gene>
    <name evidence="1" type="ORF">GCM10025868_31940</name>
</gene>
<evidence type="ECO:0000313" key="1">
    <source>
        <dbReference type="EMBL" id="GMA87944.1"/>
    </source>
</evidence>
<sequence length="63" mass="7017">MPLRMPHRRRAMDDRHSYAAGSRFLDLVADHCETVSREPARATASAVAGPARVRLPDLDDLFA</sequence>
<organism evidence="1 2">
    <name type="scientific">Angustibacter aerolatus</name>
    <dbReference type="NCBI Taxonomy" id="1162965"/>
    <lineage>
        <taxon>Bacteria</taxon>
        <taxon>Bacillati</taxon>
        <taxon>Actinomycetota</taxon>
        <taxon>Actinomycetes</taxon>
        <taxon>Kineosporiales</taxon>
        <taxon>Kineosporiaceae</taxon>
    </lineage>
</organism>
<evidence type="ECO:0000313" key="2">
    <source>
        <dbReference type="Proteomes" id="UP001157017"/>
    </source>
</evidence>
<protein>
    <submittedName>
        <fullName evidence="1">Uncharacterized protein</fullName>
    </submittedName>
</protein>
<dbReference type="Proteomes" id="UP001157017">
    <property type="component" value="Unassembled WGS sequence"/>
</dbReference>
<comment type="caution">
    <text evidence="1">The sequence shown here is derived from an EMBL/GenBank/DDBJ whole genome shotgun (WGS) entry which is preliminary data.</text>
</comment>
<accession>A0ABQ6JJ95</accession>
<keyword evidence="2" id="KW-1185">Reference proteome</keyword>
<name>A0ABQ6JJ95_9ACTN</name>